<keyword evidence="6" id="KW-0520">NAD</keyword>
<dbReference type="Gene3D" id="3.30.360.10">
    <property type="entry name" value="Dihydrodipicolinate Reductase, domain 2"/>
    <property type="match status" value="1"/>
</dbReference>
<gene>
    <name evidence="11" type="primary">gap</name>
    <name evidence="11" type="ORF">EXM22_06750</name>
</gene>
<keyword evidence="3 9" id="KW-0560">Oxidoreductase</keyword>
<feature type="binding site" evidence="5">
    <location>
        <position position="183"/>
    </location>
    <ligand>
        <name>D-glyceraldehyde 3-phosphate</name>
        <dbReference type="ChEBI" id="CHEBI:59776"/>
    </ligand>
</feature>
<dbReference type="NCBIfam" id="TIGR01534">
    <property type="entry name" value="GAPDH-I"/>
    <property type="match status" value="1"/>
</dbReference>
<dbReference type="Pfam" id="PF02800">
    <property type="entry name" value="Gp_dh_C"/>
    <property type="match status" value="1"/>
</dbReference>
<dbReference type="PRINTS" id="PR00078">
    <property type="entry name" value="G3PDHDRGNASE"/>
</dbReference>
<dbReference type="KEGG" id="ock:EXM22_06750"/>
<dbReference type="InterPro" id="IPR020830">
    <property type="entry name" value="GlycerAld_3-P_DH_AS"/>
</dbReference>
<comment type="similarity">
    <text evidence="1 8">Belongs to the glyceraldehyde-3-phosphate dehydrogenase family.</text>
</comment>
<dbReference type="SUPFAM" id="SSF55347">
    <property type="entry name" value="Glyceraldehyde-3-phosphate dehydrogenase-like, C-terminal domain"/>
    <property type="match status" value="1"/>
</dbReference>
<accession>A0A5C1QNF1</accession>
<evidence type="ECO:0000256" key="1">
    <source>
        <dbReference type="ARBA" id="ARBA00007406"/>
    </source>
</evidence>
<protein>
    <recommendedName>
        <fullName evidence="9">Glyceraldehyde-3-phosphate dehydrogenase</fullName>
        <ecNumber evidence="9">1.2.1.-</ecNumber>
    </recommendedName>
</protein>
<dbReference type="Pfam" id="PF00044">
    <property type="entry name" value="Gp_dh_N"/>
    <property type="match status" value="1"/>
</dbReference>
<dbReference type="GO" id="GO:0050661">
    <property type="term" value="F:NADP binding"/>
    <property type="evidence" value="ECO:0007669"/>
    <property type="project" value="InterPro"/>
</dbReference>
<feature type="binding site" evidence="6">
    <location>
        <begin position="10"/>
        <end position="11"/>
    </location>
    <ligand>
        <name>NAD(+)</name>
        <dbReference type="ChEBI" id="CHEBI:57540"/>
    </ligand>
</feature>
<dbReference type="OrthoDB" id="9803304at2"/>
<organism evidence="11 12">
    <name type="scientific">Oceanispirochaeta crateris</name>
    <dbReference type="NCBI Taxonomy" id="2518645"/>
    <lineage>
        <taxon>Bacteria</taxon>
        <taxon>Pseudomonadati</taxon>
        <taxon>Spirochaetota</taxon>
        <taxon>Spirochaetia</taxon>
        <taxon>Spirochaetales</taxon>
        <taxon>Spirochaetaceae</taxon>
        <taxon>Oceanispirochaeta</taxon>
    </lineage>
</organism>
<evidence type="ECO:0000313" key="12">
    <source>
        <dbReference type="Proteomes" id="UP000324209"/>
    </source>
</evidence>
<evidence type="ECO:0000313" key="11">
    <source>
        <dbReference type="EMBL" id="QEN07702.1"/>
    </source>
</evidence>
<feature type="active site" description="Nucleophile" evidence="4">
    <location>
        <position position="153"/>
    </location>
</feature>
<comment type="subunit">
    <text evidence="2">Homotetramer.</text>
</comment>
<evidence type="ECO:0000256" key="6">
    <source>
        <dbReference type="PIRSR" id="PIRSR000149-3"/>
    </source>
</evidence>
<dbReference type="PANTHER" id="PTHR43148">
    <property type="entry name" value="GLYCERALDEHYDE-3-PHOSPHATE DEHYDROGENASE 2"/>
    <property type="match status" value="1"/>
</dbReference>
<evidence type="ECO:0000256" key="9">
    <source>
        <dbReference type="RuleBase" id="RU361160"/>
    </source>
</evidence>
<dbReference type="CDD" id="cd18126">
    <property type="entry name" value="GAPDH_I_C"/>
    <property type="match status" value="1"/>
</dbReference>
<dbReference type="Gene3D" id="3.40.50.720">
    <property type="entry name" value="NAD(P)-binding Rossmann-like Domain"/>
    <property type="match status" value="1"/>
</dbReference>
<dbReference type="GO" id="GO:0016620">
    <property type="term" value="F:oxidoreductase activity, acting on the aldehyde or oxo group of donors, NAD or NADP as acceptor"/>
    <property type="evidence" value="ECO:0007669"/>
    <property type="project" value="InterPro"/>
</dbReference>
<dbReference type="InterPro" id="IPR036291">
    <property type="entry name" value="NAD(P)-bd_dom_sf"/>
</dbReference>
<evidence type="ECO:0000256" key="3">
    <source>
        <dbReference type="ARBA" id="ARBA00023002"/>
    </source>
</evidence>
<feature type="domain" description="Glyceraldehyde 3-phosphate dehydrogenase NAD(P) binding" evidence="10">
    <location>
        <begin position="1"/>
        <end position="153"/>
    </location>
</feature>
<evidence type="ECO:0000256" key="8">
    <source>
        <dbReference type="RuleBase" id="RU000397"/>
    </source>
</evidence>
<dbReference type="PROSITE" id="PS00071">
    <property type="entry name" value="GAPDH"/>
    <property type="match status" value="1"/>
</dbReference>
<dbReference type="EC" id="1.2.1.-" evidence="9"/>
<feature type="binding site" evidence="6">
    <location>
        <position position="122"/>
    </location>
    <ligand>
        <name>NAD(+)</name>
        <dbReference type="ChEBI" id="CHEBI:57540"/>
    </ligand>
</feature>
<dbReference type="InterPro" id="IPR020831">
    <property type="entry name" value="GlycerAld/Erythrose_P_DH"/>
</dbReference>
<feature type="binding site" evidence="5">
    <location>
        <position position="234"/>
    </location>
    <ligand>
        <name>D-glyceraldehyde 3-phosphate</name>
        <dbReference type="ChEBI" id="CHEBI:59776"/>
    </ligand>
</feature>
<reference evidence="11 12" key="1">
    <citation type="submission" date="2019-02" db="EMBL/GenBank/DDBJ databases">
        <title>Complete Genome Sequence and Methylome Analysis of free living Spirochaetas.</title>
        <authorList>
            <person name="Fomenkov A."/>
            <person name="Dubinina G."/>
            <person name="Leshcheva N."/>
            <person name="Mikheeva N."/>
            <person name="Grabovich M."/>
            <person name="Vincze T."/>
            <person name="Roberts R.J."/>
        </authorList>
    </citation>
    <scope>NUCLEOTIDE SEQUENCE [LARGE SCALE GENOMIC DNA]</scope>
    <source>
        <strain evidence="11 12">K2</strain>
    </source>
</reference>
<dbReference type="EMBL" id="CP036150">
    <property type="protein sequence ID" value="QEN07702.1"/>
    <property type="molecule type" value="Genomic_DNA"/>
</dbReference>
<dbReference type="InterPro" id="IPR020829">
    <property type="entry name" value="GlycerAld_3-P_DH_cat"/>
</dbReference>
<dbReference type="GO" id="GO:0051287">
    <property type="term" value="F:NAD binding"/>
    <property type="evidence" value="ECO:0007669"/>
    <property type="project" value="InterPro"/>
</dbReference>
<evidence type="ECO:0000256" key="2">
    <source>
        <dbReference type="ARBA" id="ARBA00011881"/>
    </source>
</evidence>
<dbReference type="PIRSF" id="PIRSF000149">
    <property type="entry name" value="GAP_DH"/>
    <property type="match status" value="1"/>
</dbReference>
<evidence type="ECO:0000256" key="5">
    <source>
        <dbReference type="PIRSR" id="PIRSR000149-2"/>
    </source>
</evidence>
<dbReference type="SUPFAM" id="SSF51735">
    <property type="entry name" value="NAD(P)-binding Rossmann-fold domains"/>
    <property type="match status" value="1"/>
</dbReference>
<dbReference type="SMART" id="SM00846">
    <property type="entry name" value="Gp_dh_N"/>
    <property type="match status" value="1"/>
</dbReference>
<dbReference type="Proteomes" id="UP000324209">
    <property type="component" value="Chromosome"/>
</dbReference>
<dbReference type="AlphaFoldDB" id="A0A5C1QNF1"/>
<dbReference type="GO" id="GO:0006006">
    <property type="term" value="P:glucose metabolic process"/>
    <property type="evidence" value="ECO:0007669"/>
    <property type="project" value="InterPro"/>
</dbReference>
<name>A0A5C1QNF1_9SPIO</name>
<keyword evidence="12" id="KW-1185">Reference proteome</keyword>
<proteinExistence type="inferred from homology"/>
<feature type="binding site" evidence="5">
    <location>
        <begin position="211"/>
        <end position="212"/>
    </location>
    <ligand>
        <name>D-glyceraldehyde 3-phosphate</name>
        <dbReference type="ChEBI" id="CHEBI:59776"/>
    </ligand>
</feature>
<dbReference type="FunFam" id="3.30.360.10:FF:000002">
    <property type="entry name" value="Glyceraldehyde-3-phosphate dehydrogenase"/>
    <property type="match status" value="1"/>
</dbReference>
<dbReference type="FunFam" id="3.40.50.720:FF:000001">
    <property type="entry name" value="Glyceraldehyde-3-phosphate dehydrogenase"/>
    <property type="match status" value="1"/>
</dbReference>
<evidence type="ECO:0000256" key="7">
    <source>
        <dbReference type="PIRSR" id="PIRSR000149-4"/>
    </source>
</evidence>
<sequence>MKIAINGFGRIGRNVFKIAMEREGVDVIGINDLTDAKTLAHLLKYDSTYGVYTREVTAGQNKIIVDGIEIPVYAEKNPSSLPWDELGVDVAIESTGVFRSSESEKGGYLDHIKAGASKVILTVPAKDEIETVVLGVNEEKIVSQVNAYSNASCTTNCLAPVVKVLNDAFGIEKGLMTTIHSYTNDQVILDMPHSDLRRARSAGLNIIPTSTGAALAIAKVIPELDGKLNGGSMRVPTPTGSLVDLTVQLVNDCTVEELNKAMKSAAEGDLKGILEYTEDPIVSMDVKGNPHSSIFDAGCTMKMGEGFFKVISWYDNEMGYSTRVVDLAQKLA</sequence>
<evidence type="ECO:0000256" key="4">
    <source>
        <dbReference type="PIRSR" id="PIRSR000149-1"/>
    </source>
</evidence>
<dbReference type="CDD" id="cd05214">
    <property type="entry name" value="GAPDH_I_N"/>
    <property type="match status" value="1"/>
</dbReference>
<feature type="binding site" evidence="6">
    <location>
        <position position="32"/>
    </location>
    <ligand>
        <name>NAD(+)</name>
        <dbReference type="ChEBI" id="CHEBI:57540"/>
    </ligand>
</feature>
<keyword evidence="6" id="KW-0547">Nucleotide-binding</keyword>
<feature type="binding site" evidence="5">
    <location>
        <begin position="152"/>
        <end position="154"/>
    </location>
    <ligand>
        <name>D-glyceraldehyde 3-phosphate</name>
        <dbReference type="ChEBI" id="CHEBI:59776"/>
    </ligand>
</feature>
<evidence type="ECO:0000259" key="10">
    <source>
        <dbReference type="SMART" id="SM00846"/>
    </source>
</evidence>
<dbReference type="InterPro" id="IPR006424">
    <property type="entry name" value="Glyceraldehyde-3-P_DH_1"/>
</dbReference>
<dbReference type="RefSeq" id="WP_149485782.1">
    <property type="nucleotide sequence ID" value="NZ_CP036150.1"/>
</dbReference>
<feature type="binding site" evidence="6">
    <location>
        <position position="316"/>
    </location>
    <ligand>
        <name>NAD(+)</name>
        <dbReference type="ChEBI" id="CHEBI:57540"/>
    </ligand>
</feature>
<dbReference type="InterPro" id="IPR020828">
    <property type="entry name" value="GlycerAld_3-P_DH_NAD(P)-bd"/>
</dbReference>
<feature type="site" description="Activates thiol group during catalysis" evidence="7">
    <location>
        <position position="180"/>
    </location>
</feature>